<dbReference type="GO" id="GO:0003978">
    <property type="term" value="F:UDP-glucose 4-epimerase activity"/>
    <property type="evidence" value="ECO:0007669"/>
    <property type="project" value="UniProtKB-EC"/>
</dbReference>
<protein>
    <submittedName>
        <fullName evidence="2">UDP-glucose 4-epimerase</fullName>
        <ecNumber evidence="2">5.1.3.2</ecNumber>
    </submittedName>
</protein>
<dbReference type="Pfam" id="PF01370">
    <property type="entry name" value="Epimerase"/>
    <property type="match status" value="1"/>
</dbReference>
<proteinExistence type="predicted"/>
<dbReference type="RefSeq" id="WP_205007335.1">
    <property type="nucleotide sequence ID" value="NZ_CBCRXA010000023.1"/>
</dbReference>
<gene>
    <name evidence="2" type="ORF">JOC27_002244</name>
</gene>
<evidence type="ECO:0000259" key="1">
    <source>
        <dbReference type="Pfam" id="PF01370"/>
    </source>
</evidence>
<reference evidence="2 3" key="1">
    <citation type="submission" date="2021-01" db="EMBL/GenBank/DDBJ databases">
        <title>Genomic Encyclopedia of Type Strains, Phase IV (KMG-IV): sequencing the most valuable type-strain genomes for metagenomic binning, comparative biology and taxonomic classification.</title>
        <authorList>
            <person name="Goeker M."/>
        </authorList>
    </citation>
    <scope>NUCLEOTIDE SEQUENCE [LARGE SCALE GENOMIC DNA]</scope>
    <source>
        <strain evidence="2 3">DSM 100968</strain>
    </source>
</reference>
<evidence type="ECO:0000313" key="2">
    <source>
        <dbReference type="EMBL" id="MBM7658782.1"/>
    </source>
</evidence>
<dbReference type="PANTHER" id="PTHR43245">
    <property type="entry name" value="BIFUNCTIONAL POLYMYXIN RESISTANCE PROTEIN ARNA"/>
    <property type="match status" value="1"/>
</dbReference>
<name>A0ABS2QCX0_9BACL</name>
<dbReference type="InterPro" id="IPR050177">
    <property type="entry name" value="Lipid_A_modif_metabolic_enz"/>
</dbReference>
<dbReference type="EMBL" id="JAFBEV010000023">
    <property type="protein sequence ID" value="MBM7658782.1"/>
    <property type="molecule type" value="Genomic_DNA"/>
</dbReference>
<dbReference type="SUPFAM" id="SSF51735">
    <property type="entry name" value="NAD(P)-binding Rossmann-fold domains"/>
    <property type="match status" value="1"/>
</dbReference>
<dbReference type="Proteomes" id="UP000823201">
    <property type="component" value="Unassembled WGS sequence"/>
</dbReference>
<dbReference type="Gene3D" id="3.90.25.10">
    <property type="entry name" value="UDP-galactose 4-epimerase, domain 1"/>
    <property type="match status" value="1"/>
</dbReference>
<comment type="caution">
    <text evidence="2">The sequence shown here is derived from an EMBL/GenBank/DDBJ whole genome shotgun (WGS) entry which is preliminary data.</text>
</comment>
<dbReference type="PANTHER" id="PTHR43245:SF13">
    <property type="entry name" value="UDP-D-APIOSE_UDP-D-XYLOSE SYNTHASE 2"/>
    <property type="match status" value="1"/>
</dbReference>
<dbReference type="InterPro" id="IPR036291">
    <property type="entry name" value="NAD(P)-bd_dom_sf"/>
</dbReference>
<feature type="domain" description="NAD-dependent epimerase/dehydratase" evidence="1">
    <location>
        <begin position="4"/>
        <end position="227"/>
    </location>
</feature>
<dbReference type="InterPro" id="IPR001509">
    <property type="entry name" value="Epimerase_deHydtase"/>
</dbReference>
<dbReference type="Gene3D" id="3.40.50.720">
    <property type="entry name" value="NAD(P)-binding Rossmann-like Domain"/>
    <property type="match status" value="1"/>
</dbReference>
<keyword evidence="2" id="KW-0413">Isomerase</keyword>
<sequence length="316" mass="34839">MEKVIVTGGAGFIGSHTVEQLLREGYQVAVIDNFTTGHQENIADLPVDVYVCDIADSAVIELIKSIKPDYIIHLAAQVSVAQSVEDPLFDQRINIQGSLNVMNGARFAGARKIVFASSAAVYGNPSELPVTTRHPTRPESPYGLAKLTVEHYLQLFQSFYQLPYAILRFSNVYGPRQDAAGEGGVISIFCERLHKGTPPMIYGDGEQTRDFIYVQDVARALAAALKLEENLCVNVSNGSSVTINQLFQQLRAVAHSDCSVYYGPARPGDIRHSMLANDETKRLLGWKPLVSLEKGLRETLDDTYRRMKKAGKKAVH</sequence>
<dbReference type="EC" id="5.1.3.2" evidence="2"/>
<accession>A0ABS2QCX0</accession>
<keyword evidence="3" id="KW-1185">Reference proteome</keyword>
<organism evidence="2 3">
    <name type="scientific">Sporolactobacillus spathodeae</name>
    <dbReference type="NCBI Taxonomy" id="1465502"/>
    <lineage>
        <taxon>Bacteria</taxon>
        <taxon>Bacillati</taxon>
        <taxon>Bacillota</taxon>
        <taxon>Bacilli</taxon>
        <taxon>Bacillales</taxon>
        <taxon>Sporolactobacillaceae</taxon>
        <taxon>Sporolactobacillus</taxon>
    </lineage>
</organism>
<evidence type="ECO:0000313" key="3">
    <source>
        <dbReference type="Proteomes" id="UP000823201"/>
    </source>
</evidence>